<proteinExistence type="predicted"/>
<sequence length="76" mass="9176">MKKKSLTNELRKMQKFCKNFMILSQKLKVESQAPQRMRLTAECRSMSKKRLVSMHLLPSEFRRVMLFPVFHENFKV</sequence>
<reference evidence="1" key="1">
    <citation type="journal article" date="2021" name="Proc. Natl. Acad. Sci. U.S.A.">
        <title>A Catalog of Tens of Thousands of Viruses from Human Metagenomes Reveals Hidden Associations with Chronic Diseases.</title>
        <authorList>
            <person name="Tisza M.J."/>
            <person name="Buck C.B."/>
        </authorList>
    </citation>
    <scope>NUCLEOTIDE SEQUENCE</scope>
    <source>
        <strain evidence="1">CtkyY8</strain>
    </source>
</reference>
<organism evidence="1">
    <name type="scientific">virus sp. ctkyY8</name>
    <dbReference type="NCBI Taxonomy" id="2827995"/>
    <lineage>
        <taxon>Viruses</taxon>
    </lineage>
</organism>
<accession>A0A8S5RDP0</accession>
<protein>
    <submittedName>
        <fullName evidence="1">Uncharacterized protein</fullName>
    </submittedName>
</protein>
<dbReference type="EMBL" id="BK059095">
    <property type="protein sequence ID" value="DAE29526.1"/>
    <property type="molecule type" value="Genomic_DNA"/>
</dbReference>
<name>A0A8S5RDP0_9VIRU</name>
<evidence type="ECO:0000313" key="1">
    <source>
        <dbReference type="EMBL" id="DAE29526.1"/>
    </source>
</evidence>